<evidence type="ECO:0000313" key="2">
    <source>
        <dbReference type="EMBL" id="PRC94544.1"/>
    </source>
</evidence>
<dbReference type="OrthoDB" id="7586150at2"/>
<reference evidence="2 3" key="1">
    <citation type="submission" date="2018-02" db="EMBL/GenBank/DDBJ databases">
        <title>Solimicrobium silvestre gen. nov., sp. nov., isolated from alpine forest soil.</title>
        <authorList>
            <person name="Margesin R."/>
            <person name="Albuquerque L."/>
            <person name="Zhang D.-C."/>
            <person name="Froufe H.J.C."/>
            <person name="Severino R."/>
            <person name="Roxo I."/>
            <person name="Egas C."/>
            <person name="Da Costa M.S."/>
        </authorList>
    </citation>
    <scope>NUCLEOTIDE SEQUENCE [LARGE SCALE GENOMIC DNA]</scope>
    <source>
        <strain evidence="2 3">S20-91</strain>
    </source>
</reference>
<dbReference type="RefSeq" id="WP_105530271.1">
    <property type="nucleotide sequence ID" value="NZ_PUGF01000002.1"/>
</dbReference>
<protein>
    <submittedName>
        <fullName evidence="2">Uncharacterized protein</fullName>
    </submittedName>
</protein>
<accession>A0A2S9H3I4</accession>
<sequence length="98" mass="11311">MLRKALLIIALLMTSIGFFCVLSGRSGALPILIWGVILLASVLFERWRYQPIDSGHDDWQETDEQFIDPETGKLTRVLYQTKTGERRYVQVDDSSKHR</sequence>
<name>A0A2S9H3I4_9BURK</name>
<keyword evidence="1" id="KW-1133">Transmembrane helix</keyword>
<dbReference type="Proteomes" id="UP000237839">
    <property type="component" value="Unassembled WGS sequence"/>
</dbReference>
<keyword evidence="3" id="KW-1185">Reference proteome</keyword>
<dbReference type="EMBL" id="PUGF01000002">
    <property type="protein sequence ID" value="PRC94544.1"/>
    <property type="molecule type" value="Genomic_DNA"/>
</dbReference>
<dbReference type="AlphaFoldDB" id="A0A2S9H3I4"/>
<comment type="caution">
    <text evidence="2">The sequence shown here is derived from an EMBL/GenBank/DDBJ whole genome shotgun (WGS) entry which is preliminary data.</text>
</comment>
<gene>
    <name evidence="2" type="ORF">S2091_0547</name>
</gene>
<proteinExistence type="predicted"/>
<keyword evidence="1" id="KW-0472">Membrane</keyword>
<organism evidence="2 3">
    <name type="scientific">Solimicrobium silvestre</name>
    <dbReference type="NCBI Taxonomy" id="2099400"/>
    <lineage>
        <taxon>Bacteria</taxon>
        <taxon>Pseudomonadati</taxon>
        <taxon>Pseudomonadota</taxon>
        <taxon>Betaproteobacteria</taxon>
        <taxon>Burkholderiales</taxon>
        <taxon>Oxalobacteraceae</taxon>
        <taxon>Solimicrobium</taxon>
    </lineage>
</organism>
<evidence type="ECO:0000256" key="1">
    <source>
        <dbReference type="SAM" id="Phobius"/>
    </source>
</evidence>
<feature type="transmembrane region" description="Helical" evidence="1">
    <location>
        <begin position="27"/>
        <end position="44"/>
    </location>
</feature>
<evidence type="ECO:0000313" key="3">
    <source>
        <dbReference type="Proteomes" id="UP000237839"/>
    </source>
</evidence>
<keyword evidence="1" id="KW-0812">Transmembrane</keyword>